<dbReference type="InterPro" id="IPR010323">
    <property type="entry name" value="DUF924"/>
</dbReference>
<dbReference type="Gene3D" id="1.25.40.10">
    <property type="entry name" value="Tetratricopeptide repeat domain"/>
    <property type="match status" value="1"/>
</dbReference>
<evidence type="ECO:0000313" key="2">
    <source>
        <dbReference type="Proteomes" id="UP000553766"/>
    </source>
</evidence>
<sequence>MSDPAFQPQTVLDLWFPENGFWDSGETFRAWIEERMHGGMDHTICTRFEEMTIAGARGTLDHWANTAEGRIALLIVLDQFPRSLWRDTPGAFAQDIKSNLLVLEGIRNGHFAAIAPWKKLFYIIALGHCEGPDHLDRIALMDDLTETVIAEMPPHLAQLGDQLRAQNARVRAVIERFGRHPHRNPFYGRVSTPEEEAYIATGDFPHVKSPAARA</sequence>
<reference evidence="1 2" key="1">
    <citation type="submission" date="2020-08" db="EMBL/GenBank/DDBJ databases">
        <title>Genomic Encyclopedia of Type Strains, Phase IV (KMG-IV): sequencing the most valuable type-strain genomes for metagenomic binning, comparative biology and taxonomic classification.</title>
        <authorList>
            <person name="Goeker M."/>
        </authorList>
    </citation>
    <scope>NUCLEOTIDE SEQUENCE [LARGE SCALE GENOMIC DNA]</scope>
    <source>
        <strain evidence="1 2">DSM 103377</strain>
    </source>
</reference>
<dbReference type="EMBL" id="JACIJS010000004">
    <property type="protein sequence ID" value="MBB5515398.1"/>
    <property type="molecule type" value="Genomic_DNA"/>
</dbReference>
<dbReference type="RefSeq" id="WP_184009978.1">
    <property type="nucleotide sequence ID" value="NZ_JACIJS010000004.1"/>
</dbReference>
<dbReference type="InterPro" id="IPR011990">
    <property type="entry name" value="TPR-like_helical_dom_sf"/>
</dbReference>
<organism evidence="1 2">
    <name type="scientific">Rubricella aquisinus</name>
    <dbReference type="NCBI Taxonomy" id="2028108"/>
    <lineage>
        <taxon>Bacteria</taxon>
        <taxon>Pseudomonadati</taxon>
        <taxon>Pseudomonadota</taxon>
        <taxon>Alphaproteobacteria</taxon>
        <taxon>Rhodobacterales</taxon>
        <taxon>Paracoccaceae</taxon>
        <taxon>Rubricella</taxon>
    </lineage>
</organism>
<name>A0A840WJX9_9RHOB</name>
<dbReference type="AlphaFoldDB" id="A0A840WJX9"/>
<dbReference type="Pfam" id="PF06041">
    <property type="entry name" value="DUF924"/>
    <property type="match status" value="1"/>
</dbReference>
<accession>A0A840WJX9</accession>
<comment type="caution">
    <text evidence="1">The sequence shown here is derived from an EMBL/GenBank/DDBJ whole genome shotgun (WGS) entry which is preliminary data.</text>
</comment>
<gene>
    <name evidence="1" type="ORF">FHS89_001410</name>
</gene>
<evidence type="ECO:0000313" key="1">
    <source>
        <dbReference type="EMBL" id="MBB5515398.1"/>
    </source>
</evidence>
<protein>
    <submittedName>
        <fullName evidence="1">Uncharacterized protein (DUF924 family)</fullName>
    </submittedName>
</protein>
<proteinExistence type="predicted"/>
<dbReference type="Proteomes" id="UP000553766">
    <property type="component" value="Unassembled WGS sequence"/>
</dbReference>
<dbReference type="Gene3D" id="1.20.58.320">
    <property type="entry name" value="TPR-like"/>
    <property type="match status" value="1"/>
</dbReference>
<keyword evidence="2" id="KW-1185">Reference proteome</keyword>
<dbReference type="SUPFAM" id="SSF48452">
    <property type="entry name" value="TPR-like"/>
    <property type="match status" value="1"/>
</dbReference>